<dbReference type="RefSeq" id="WP_147922911.1">
    <property type="nucleotide sequence ID" value="NZ_VRTY01000070.1"/>
</dbReference>
<dbReference type="EMBL" id="VRTY01000070">
    <property type="protein sequence ID" value="TXK36790.1"/>
    <property type="molecule type" value="Genomic_DNA"/>
</dbReference>
<dbReference type="Proteomes" id="UP000321926">
    <property type="component" value="Unassembled WGS sequence"/>
</dbReference>
<accession>A0A5C8JEK1</accession>
<comment type="caution">
    <text evidence="1">The sequence shown here is derived from an EMBL/GenBank/DDBJ whole genome shotgun (WGS) entry which is preliminary data.</text>
</comment>
<evidence type="ECO:0000313" key="2">
    <source>
        <dbReference type="Proteomes" id="UP000321926"/>
    </source>
</evidence>
<proteinExistence type="predicted"/>
<evidence type="ECO:0000313" key="1">
    <source>
        <dbReference type="EMBL" id="TXK36790.1"/>
    </source>
</evidence>
<organism evidence="1 2">
    <name type="scientific">Pontibacter qinzhouensis</name>
    <dbReference type="NCBI Taxonomy" id="2603253"/>
    <lineage>
        <taxon>Bacteria</taxon>
        <taxon>Pseudomonadati</taxon>
        <taxon>Bacteroidota</taxon>
        <taxon>Cytophagia</taxon>
        <taxon>Cytophagales</taxon>
        <taxon>Hymenobacteraceae</taxon>
        <taxon>Pontibacter</taxon>
    </lineage>
</organism>
<reference evidence="1 2" key="1">
    <citation type="submission" date="2019-08" db="EMBL/GenBank/DDBJ databases">
        <authorList>
            <person name="Shi S."/>
        </authorList>
    </citation>
    <scope>NUCLEOTIDE SEQUENCE [LARGE SCALE GENOMIC DNA]</scope>
    <source>
        <strain evidence="1 2">GY10130</strain>
    </source>
</reference>
<name>A0A5C8JEK1_9BACT</name>
<dbReference type="OrthoDB" id="9841757at2"/>
<keyword evidence="2" id="KW-1185">Reference proteome</keyword>
<gene>
    <name evidence="1" type="ORF">FVR03_16745</name>
</gene>
<protein>
    <submittedName>
        <fullName evidence="1">Uncharacterized protein</fullName>
    </submittedName>
</protein>
<sequence>MRITNFKTYTVAEPLQDPVEISFMNQKGSFDTVQFTKYKDTEYSFKTSLYGSNGANKAYAVSSTQTVTYYSPYLDEATYRWLIVDLLHSPAIYIDGKYVKKVDHSEKYENSQDLYTIELTVSPEYEQNYISL</sequence>
<dbReference type="AlphaFoldDB" id="A0A5C8JEK1"/>